<feature type="region of interest" description="Disordered" evidence="1">
    <location>
        <begin position="1"/>
        <end position="23"/>
    </location>
</feature>
<keyword evidence="3" id="KW-1185">Reference proteome</keyword>
<dbReference type="AlphaFoldDB" id="G8YMA8"/>
<dbReference type="eggNOG" id="ENOG502RAA9">
    <property type="taxonomic scope" value="Eukaryota"/>
</dbReference>
<dbReference type="HOGENOM" id="CLU_1161515_0_0_1"/>
<name>G8YMA8_PICSO</name>
<dbReference type="Proteomes" id="UP000005222">
    <property type="component" value="Chromosome F"/>
</dbReference>
<dbReference type="EMBL" id="FO082054">
    <property type="protein sequence ID" value="CCE88504.1"/>
    <property type="molecule type" value="Genomic_DNA"/>
</dbReference>
<dbReference type="OrthoDB" id="4022859at2759"/>
<dbReference type="OMA" id="FFTHEEF"/>
<feature type="compositionally biased region" description="Low complexity" evidence="1">
    <location>
        <begin position="13"/>
        <end position="23"/>
    </location>
</feature>
<accession>G8YMA8</accession>
<evidence type="ECO:0000313" key="2">
    <source>
        <dbReference type="EMBL" id="CCE88504.1"/>
    </source>
</evidence>
<gene>
    <name evidence="2" type="primary">Piso0_002014</name>
    <name evidence="2" type="ORF">GNLVRS01_PISO0F02821g</name>
</gene>
<evidence type="ECO:0000313" key="3">
    <source>
        <dbReference type="Proteomes" id="UP000005222"/>
    </source>
</evidence>
<reference evidence="2 3" key="1">
    <citation type="journal article" date="2012" name="G3 (Bethesda)">
        <title>Pichia sorbitophila, an interspecies yeast hybrid reveals early steps of genome resolution following polyploidization.</title>
        <authorList>
            <person name="Leh Louis V."/>
            <person name="Despons L."/>
            <person name="Friedrich A."/>
            <person name="Martin T."/>
            <person name="Durrens P."/>
            <person name="Casaregola S."/>
            <person name="Neuveglise C."/>
            <person name="Fairhead C."/>
            <person name="Marck C."/>
            <person name="Cruz J.A."/>
            <person name="Straub M.L."/>
            <person name="Kugler V."/>
            <person name="Sacerdot C."/>
            <person name="Uzunov Z."/>
            <person name="Thierry A."/>
            <person name="Weiss S."/>
            <person name="Bleykasten C."/>
            <person name="De Montigny J."/>
            <person name="Jacques N."/>
            <person name="Jung P."/>
            <person name="Lemaire M."/>
            <person name="Mallet S."/>
            <person name="Morel G."/>
            <person name="Richard G.F."/>
            <person name="Sarkar A."/>
            <person name="Savel G."/>
            <person name="Schacherer J."/>
            <person name="Seret M.L."/>
            <person name="Talla E."/>
            <person name="Samson G."/>
            <person name="Jubin C."/>
            <person name="Poulain J."/>
            <person name="Vacherie B."/>
            <person name="Barbe V."/>
            <person name="Pelletier E."/>
            <person name="Sherman D.J."/>
            <person name="Westhof E."/>
            <person name="Weissenbach J."/>
            <person name="Baret P.V."/>
            <person name="Wincker P."/>
            <person name="Gaillardin C."/>
            <person name="Dujon B."/>
            <person name="Souciet J.L."/>
        </authorList>
    </citation>
    <scope>NUCLEOTIDE SEQUENCE [LARGE SCALE GENOMIC DNA]</scope>
    <source>
        <strain evidence="3">ATCC MYA-4447 / BCRC 22081 / CBS 7064 / NBRC 10061 / NRRL Y-12695</strain>
    </source>
</reference>
<proteinExistence type="predicted"/>
<protein>
    <submittedName>
        <fullName evidence="2">Piso0_002014 protein</fullName>
    </submittedName>
</protein>
<evidence type="ECO:0000256" key="1">
    <source>
        <dbReference type="SAM" id="MobiDB-lite"/>
    </source>
</evidence>
<dbReference type="InParanoid" id="G8YMA8"/>
<organism evidence="2 3">
    <name type="scientific">Pichia sorbitophila (strain ATCC MYA-4447 / BCRC 22081 / CBS 7064 / NBRC 10061 / NRRL Y-12695)</name>
    <name type="common">Hybrid yeast</name>
    <dbReference type="NCBI Taxonomy" id="559304"/>
    <lineage>
        <taxon>Eukaryota</taxon>
        <taxon>Fungi</taxon>
        <taxon>Dikarya</taxon>
        <taxon>Ascomycota</taxon>
        <taxon>Saccharomycotina</taxon>
        <taxon>Pichiomycetes</taxon>
        <taxon>Debaryomycetaceae</taxon>
        <taxon>Millerozyma</taxon>
    </lineage>
</organism>
<sequence>MTNSSRNSEEGSELSSIFSSSTISEEDNYDPQVFEKFYNERKNYVEDGGNSPDTQAYVHLIHREQSYTIPLVEVWRFIQGCLFERQHYIPLNKVNVTHLLLYIFFSMCTYSDVEVRYINQFKVIHQGQARVVDLSSSLDKDTLLGDLRIKECPSMHLVIGSTPLHPIPVICPKVFILSSLNNDSKSCSTTYAEALLSRIKSRKEHKLCDERSNLYFEKQGQRVMFKSKFMGALKKIMKT</sequence>